<dbReference type="EMBL" id="AP027732">
    <property type="protein sequence ID" value="BDZ47886.1"/>
    <property type="molecule type" value="Genomic_DNA"/>
</dbReference>
<evidence type="ECO:0000313" key="2">
    <source>
        <dbReference type="EMBL" id="BDZ47886.1"/>
    </source>
</evidence>
<keyword evidence="3" id="KW-1185">Reference proteome</keyword>
<reference evidence="3" key="1">
    <citation type="journal article" date="2019" name="Int. J. Syst. Evol. Microbiol.">
        <title>The Global Catalogue of Microorganisms (GCM) 10K type strain sequencing project: providing services to taxonomists for standard genome sequencing and annotation.</title>
        <authorList>
            <consortium name="The Broad Institute Genomics Platform"/>
            <consortium name="The Broad Institute Genome Sequencing Center for Infectious Disease"/>
            <person name="Wu L."/>
            <person name="Ma J."/>
        </authorList>
    </citation>
    <scope>NUCLEOTIDE SEQUENCE [LARGE SCALE GENOMIC DNA]</scope>
    <source>
        <strain evidence="3">NBRC 108728</strain>
    </source>
</reference>
<evidence type="ECO:0000256" key="1">
    <source>
        <dbReference type="SAM" id="MobiDB-lite"/>
    </source>
</evidence>
<accession>A0ABM8GHP5</accession>
<organism evidence="2 3">
    <name type="scientific">Frondihabitans sucicola</name>
    <dbReference type="NCBI Taxonomy" id="1268041"/>
    <lineage>
        <taxon>Bacteria</taxon>
        <taxon>Bacillati</taxon>
        <taxon>Actinomycetota</taxon>
        <taxon>Actinomycetes</taxon>
        <taxon>Micrococcales</taxon>
        <taxon>Microbacteriaceae</taxon>
        <taxon>Frondihabitans</taxon>
    </lineage>
</organism>
<feature type="region of interest" description="Disordered" evidence="1">
    <location>
        <begin position="132"/>
        <end position="163"/>
    </location>
</feature>
<sequence length="163" mass="18364">MDVRESDERRVVAAGRYHRIGQGRLLDGAEEQRGEDRDGDRRRRQNGEDHERRRPRTNAAGPEWAGSLGHTAPIRFVASVHLPCRHYLLAEAPLLPRRRRPSPARLLPRLLPSPARLLPWQKSKGILRCDRTPGGATGRPARIPFDFGRGRTESPGVLAQPEV</sequence>
<proteinExistence type="predicted"/>
<feature type="region of interest" description="Disordered" evidence="1">
    <location>
        <begin position="21"/>
        <end position="68"/>
    </location>
</feature>
<gene>
    <name evidence="2" type="ORF">GCM10025867_01270</name>
</gene>
<feature type="compositionally biased region" description="Basic and acidic residues" evidence="1">
    <location>
        <begin position="30"/>
        <end position="52"/>
    </location>
</feature>
<evidence type="ECO:0000313" key="3">
    <source>
        <dbReference type="Proteomes" id="UP001321486"/>
    </source>
</evidence>
<protein>
    <submittedName>
        <fullName evidence="2">Uncharacterized protein</fullName>
    </submittedName>
</protein>
<name>A0ABM8GHP5_9MICO</name>
<dbReference type="Proteomes" id="UP001321486">
    <property type="component" value="Chromosome"/>
</dbReference>